<evidence type="ECO:0000256" key="2">
    <source>
        <dbReference type="ARBA" id="ARBA00022490"/>
    </source>
</evidence>
<organism evidence="7 8">
    <name type="scientific">Habropoda laboriosa</name>
    <dbReference type="NCBI Taxonomy" id="597456"/>
    <lineage>
        <taxon>Eukaryota</taxon>
        <taxon>Metazoa</taxon>
        <taxon>Ecdysozoa</taxon>
        <taxon>Arthropoda</taxon>
        <taxon>Hexapoda</taxon>
        <taxon>Insecta</taxon>
        <taxon>Pterygota</taxon>
        <taxon>Neoptera</taxon>
        <taxon>Endopterygota</taxon>
        <taxon>Hymenoptera</taxon>
        <taxon>Apocrita</taxon>
        <taxon>Aculeata</taxon>
        <taxon>Apoidea</taxon>
        <taxon>Anthophila</taxon>
        <taxon>Apidae</taxon>
        <taxon>Habropoda</taxon>
    </lineage>
</organism>
<dbReference type="AlphaFoldDB" id="A0A0L7RDM9"/>
<protein>
    <submittedName>
        <fullName evidence="7">BRISC and BRCA1-A complex member 1</fullName>
    </submittedName>
</protein>
<name>A0A0L7RDM9_9HYME</name>
<evidence type="ECO:0000256" key="3">
    <source>
        <dbReference type="ARBA" id="ARBA00022763"/>
    </source>
</evidence>
<dbReference type="STRING" id="597456.A0A0L7RDM9"/>
<accession>A0A0L7RDM9</accession>
<evidence type="ECO:0000256" key="4">
    <source>
        <dbReference type="ARBA" id="ARBA00023204"/>
    </source>
</evidence>
<dbReference type="GO" id="GO:0007095">
    <property type="term" value="P:mitotic G2 DNA damage checkpoint signaling"/>
    <property type="evidence" value="ECO:0007669"/>
    <property type="project" value="TreeGrafter"/>
</dbReference>
<reference evidence="7 8" key="1">
    <citation type="submission" date="2015-07" db="EMBL/GenBank/DDBJ databases">
        <title>The genome of Habropoda laboriosa.</title>
        <authorList>
            <person name="Pan H."/>
            <person name="Kapheim K."/>
        </authorList>
    </citation>
    <scope>NUCLEOTIDE SEQUENCE [LARGE SCALE GENOMIC DNA]</scope>
    <source>
        <strain evidence="7">0110345459</strain>
    </source>
</reference>
<dbReference type="Proteomes" id="UP000053825">
    <property type="component" value="Unassembled WGS sequence"/>
</dbReference>
<keyword evidence="2" id="KW-0963">Cytoplasm</keyword>
<keyword evidence="3" id="KW-0227">DNA damage</keyword>
<sequence length="248" mass="28123">MSSTDDSSSTPCSIPDYKPSGSDEDNSLVLNLPGMNSPEKIVFVIDTVRERNCTPFKFSTGDNFMPLFMIKRIIENFICAKSIIQRSHEYALMTLNSHSAQWICDFTNNNNSIVNYLNLVNEDILEEDQTSYDLGQMFDKIREKLPLPAKKDDTIIPTFVVRVILMYSRSNSIPKFHTAKYSLDILTKKIATLNTANLSYILEVGRNAIKLHDNMAKLLAHPLQRPPQKDVCYAICPIFGFIETNNSV</sequence>
<feature type="compositionally biased region" description="Low complexity" evidence="6">
    <location>
        <begin position="1"/>
        <end position="10"/>
    </location>
</feature>
<evidence type="ECO:0000313" key="7">
    <source>
        <dbReference type="EMBL" id="KOC68924.1"/>
    </source>
</evidence>
<evidence type="ECO:0000313" key="8">
    <source>
        <dbReference type="Proteomes" id="UP000053825"/>
    </source>
</evidence>
<evidence type="ECO:0000256" key="1">
    <source>
        <dbReference type="ARBA" id="ARBA00004123"/>
    </source>
</evidence>
<dbReference type="CDD" id="cd21502">
    <property type="entry name" value="vWA_BABAM1"/>
    <property type="match status" value="1"/>
</dbReference>
<keyword evidence="5" id="KW-0539">Nucleus</keyword>
<proteinExistence type="predicted"/>
<dbReference type="GO" id="GO:0006302">
    <property type="term" value="P:double-strand break repair"/>
    <property type="evidence" value="ECO:0007669"/>
    <property type="project" value="TreeGrafter"/>
</dbReference>
<feature type="region of interest" description="Disordered" evidence="6">
    <location>
        <begin position="1"/>
        <end position="23"/>
    </location>
</feature>
<dbReference type="InterPro" id="IPR026126">
    <property type="entry name" value="BABAM1"/>
</dbReference>
<keyword evidence="8" id="KW-1185">Reference proteome</keyword>
<keyword evidence="4" id="KW-0234">DNA repair</keyword>
<dbReference type="GO" id="GO:0070552">
    <property type="term" value="C:BRISC complex"/>
    <property type="evidence" value="ECO:0007669"/>
    <property type="project" value="InterPro"/>
</dbReference>
<dbReference type="EMBL" id="KQ414613">
    <property type="protein sequence ID" value="KOC68924.1"/>
    <property type="molecule type" value="Genomic_DNA"/>
</dbReference>
<dbReference type="PANTHER" id="PTHR15660">
    <property type="entry name" value="BRISC AND BRCA1-A COMPLEX MEMBER 1"/>
    <property type="match status" value="1"/>
</dbReference>
<dbReference type="PANTHER" id="PTHR15660:SF1">
    <property type="entry name" value="BRISC AND BRCA1-A COMPLEX MEMBER 1"/>
    <property type="match status" value="1"/>
</dbReference>
<comment type="subcellular location">
    <subcellularLocation>
        <location evidence="1">Nucleus</location>
    </subcellularLocation>
</comment>
<dbReference type="OrthoDB" id="547311at2759"/>
<evidence type="ECO:0000256" key="5">
    <source>
        <dbReference type="ARBA" id="ARBA00023242"/>
    </source>
</evidence>
<dbReference type="GO" id="GO:0045739">
    <property type="term" value="P:positive regulation of DNA repair"/>
    <property type="evidence" value="ECO:0007669"/>
    <property type="project" value="InterPro"/>
</dbReference>
<dbReference type="GO" id="GO:0016604">
    <property type="term" value="C:nuclear body"/>
    <property type="evidence" value="ECO:0007669"/>
    <property type="project" value="TreeGrafter"/>
</dbReference>
<dbReference type="GO" id="GO:0070531">
    <property type="term" value="C:BRCA1-A complex"/>
    <property type="evidence" value="ECO:0007669"/>
    <property type="project" value="InterPro"/>
</dbReference>
<gene>
    <name evidence="7" type="ORF">WH47_09481</name>
</gene>
<evidence type="ECO:0000256" key="6">
    <source>
        <dbReference type="SAM" id="MobiDB-lite"/>
    </source>
</evidence>